<name>A0ABT9W074_9BACI</name>
<reference evidence="1 2" key="1">
    <citation type="submission" date="2023-07" db="EMBL/GenBank/DDBJ databases">
        <title>Genomic Encyclopedia of Type Strains, Phase IV (KMG-IV): sequencing the most valuable type-strain genomes for metagenomic binning, comparative biology and taxonomic classification.</title>
        <authorList>
            <person name="Goeker M."/>
        </authorList>
    </citation>
    <scope>NUCLEOTIDE SEQUENCE [LARGE SCALE GENOMIC DNA]</scope>
    <source>
        <strain evidence="1 2">DSM 12751</strain>
    </source>
</reference>
<comment type="caution">
    <text evidence="1">The sequence shown here is derived from an EMBL/GenBank/DDBJ whole genome shotgun (WGS) entry which is preliminary data.</text>
</comment>
<accession>A0ABT9W074</accession>
<gene>
    <name evidence="1" type="ORF">J2S11_002576</name>
</gene>
<sequence length="251" mass="27600">MKNVLRSKKVHTLLIAGTLLGSTVLTGGHALANEEKSFEELLVEWEAAGLDTNHTEAIEKIKAYVEQNIEPGVFASLHIDREQDPFGVVVLSFTKELSEAQKEEIAKLAEEPSEISIRVVEYTEQELNAKQAEIDKAVFEEGALKDLGITVYHTGTDIINNKVELGIDPFNEANVKAVKDYFGNPDYLNVVEGHQAHTLESSVNAGEATEDAEQAVPISAEVDVMPISAVDEAEKQGFFAKIWAWFSGIFK</sequence>
<dbReference type="Proteomes" id="UP001235840">
    <property type="component" value="Unassembled WGS sequence"/>
</dbReference>
<organism evidence="1 2">
    <name type="scientific">Caldalkalibacillus horti</name>
    <dbReference type="NCBI Taxonomy" id="77523"/>
    <lineage>
        <taxon>Bacteria</taxon>
        <taxon>Bacillati</taxon>
        <taxon>Bacillota</taxon>
        <taxon>Bacilli</taxon>
        <taxon>Bacillales</taxon>
        <taxon>Bacillaceae</taxon>
        <taxon>Caldalkalibacillus</taxon>
    </lineage>
</organism>
<evidence type="ECO:0000313" key="2">
    <source>
        <dbReference type="Proteomes" id="UP001235840"/>
    </source>
</evidence>
<protein>
    <submittedName>
        <fullName evidence="1">Uncharacterized protein</fullName>
    </submittedName>
</protein>
<keyword evidence="2" id="KW-1185">Reference proteome</keyword>
<dbReference type="RefSeq" id="WP_307395046.1">
    <property type="nucleotide sequence ID" value="NZ_BAAADK010000047.1"/>
</dbReference>
<dbReference type="EMBL" id="JAUSTY010000010">
    <property type="protein sequence ID" value="MDQ0166660.1"/>
    <property type="molecule type" value="Genomic_DNA"/>
</dbReference>
<evidence type="ECO:0000313" key="1">
    <source>
        <dbReference type="EMBL" id="MDQ0166660.1"/>
    </source>
</evidence>
<proteinExistence type="predicted"/>